<organism evidence="3 4">
    <name type="scientific">Raineyella antarctica</name>
    <dbReference type="NCBI Taxonomy" id="1577474"/>
    <lineage>
        <taxon>Bacteria</taxon>
        <taxon>Bacillati</taxon>
        <taxon>Actinomycetota</taxon>
        <taxon>Actinomycetes</taxon>
        <taxon>Propionibacteriales</taxon>
        <taxon>Propionibacteriaceae</taxon>
        <taxon>Raineyella</taxon>
    </lineage>
</organism>
<evidence type="ECO:0000313" key="3">
    <source>
        <dbReference type="EMBL" id="SDB81103.1"/>
    </source>
</evidence>
<evidence type="ECO:0008006" key="5">
    <source>
        <dbReference type="Google" id="ProtNLM"/>
    </source>
</evidence>
<dbReference type="STRING" id="1577474.GA0111570_103212"/>
<sequence length="390" mass="39668">MQHVLQRRRGAVRVAATALAVCGVVAGCAGRPDAAAVGPAIGDIDYRNFTYRGGCGWEKPALDTLMSWGRQPAVADPADGTASKAQVVATRTVRLGTPARRYLLVRLQCSIGDATATGWHLLGYDGDRPLDLGIVAAAYGPVDVTEVDGELLVEHAYRSTADGGLSDSGRTSYRVAVAGLTPVRLYGGEQAADIPAGVAHWPGGTWQAGLLTLAASGPDSTTDLHLGVQLDPLTAVTADTLTGGDLGCRPMLARTRTGQRIEPLTTQGWNGQGGAVVHLSLPSDAPDTSRVRHLTEPLGGPLHGLLVTGSGIVPALATASTAGTGVRVGSQAPTDDALEDSSFTGPTALFRDDTGAAVASGPWSADAGAGAPMQPLPDPTLPPGSTCGPA</sequence>
<dbReference type="Proteomes" id="UP000199086">
    <property type="component" value="Unassembled WGS sequence"/>
</dbReference>
<accession>A0A1G6GH08</accession>
<evidence type="ECO:0000256" key="1">
    <source>
        <dbReference type="SAM" id="MobiDB-lite"/>
    </source>
</evidence>
<dbReference type="PROSITE" id="PS51257">
    <property type="entry name" value="PROKAR_LIPOPROTEIN"/>
    <property type="match status" value="1"/>
</dbReference>
<dbReference type="AlphaFoldDB" id="A0A1G6GH08"/>
<evidence type="ECO:0000256" key="2">
    <source>
        <dbReference type="SAM" id="SignalP"/>
    </source>
</evidence>
<dbReference type="RefSeq" id="WP_092607724.1">
    <property type="nucleotide sequence ID" value="NZ_FMYF01000003.1"/>
</dbReference>
<name>A0A1G6GH08_9ACTN</name>
<keyword evidence="4" id="KW-1185">Reference proteome</keyword>
<feature type="chain" id="PRO_5038981886" description="Secreted protein" evidence="2">
    <location>
        <begin position="27"/>
        <end position="390"/>
    </location>
</feature>
<gene>
    <name evidence="3" type="ORF">GA0111570_103212</name>
</gene>
<keyword evidence="2" id="KW-0732">Signal</keyword>
<feature type="signal peptide" evidence="2">
    <location>
        <begin position="1"/>
        <end position="26"/>
    </location>
</feature>
<proteinExistence type="predicted"/>
<feature type="region of interest" description="Disordered" evidence="1">
    <location>
        <begin position="353"/>
        <end position="390"/>
    </location>
</feature>
<dbReference type="EMBL" id="FMYF01000003">
    <property type="protein sequence ID" value="SDB81103.1"/>
    <property type="molecule type" value="Genomic_DNA"/>
</dbReference>
<dbReference type="OrthoDB" id="938855at2"/>
<reference evidence="3 4" key="1">
    <citation type="submission" date="2016-06" db="EMBL/GenBank/DDBJ databases">
        <authorList>
            <person name="Olsen C.W."/>
            <person name="Carey S."/>
            <person name="Hinshaw L."/>
            <person name="Karasin A.I."/>
        </authorList>
    </citation>
    <scope>NUCLEOTIDE SEQUENCE [LARGE SCALE GENOMIC DNA]</scope>
    <source>
        <strain evidence="3 4">LZ-22</strain>
    </source>
</reference>
<evidence type="ECO:0000313" key="4">
    <source>
        <dbReference type="Proteomes" id="UP000199086"/>
    </source>
</evidence>
<protein>
    <recommendedName>
        <fullName evidence="5">Secreted protein</fullName>
    </recommendedName>
</protein>